<dbReference type="GO" id="GO:0000028">
    <property type="term" value="P:ribosomal small subunit assembly"/>
    <property type="evidence" value="ECO:0007669"/>
    <property type="project" value="TreeGrafter"/>
</dbReference>
<dbReference type="AlphaFoldDB" id="A0A0D8XIU0"/>
<dbReference type="Gene3D" id="3.30.300.20">
    <property type="match status" value="1"/>
</dbReference>
<dbReference type="InterPro" id="IPR015946">
    <property type="entry name" value="KH_dom-like_a/b"/>
</dbReference>
<dbReference type="InterPro" id="IPR005662">
    <property type="entry name" value="GTPase_Era-like"/>
</dbReference>
<dbReference type="GO" id="GO:0043024">
    <property type="term" value="F:ribosomal small subunit binding"/>
    <property type="evidence" value="ECO:0007669"/>
    <property type="project" value="TreeGrafter"/>
</dbReference>
<accession>A0A0D8XIU0</accession>
<organism evidence="1 2">
    <name type="scientific">Dictyocaulus viviparus</name>
    <name type="common">Bovine lungworm</name>
    <dbReference type="NCBI Taxonomy" id="29172"/>
    <lineage>
        <taxon>Eukaryota</taxon>
        <taxon>Metazoa</taxon>
        <taxon>Ecdysozoa</taxon>
        <taxon>Nematoda</taxon>
        <taxon>Chromadorea</taxon>
        <taxon>Rhabditida</taxon>
        <taxon>Rhabditina</taxon>
        <taxon>Rhabditomorpha</taxon>
        <taxon>Strongyloidea</taxon>
        <taxon>Metastrongylidae</taxon>
        <taxon>Dictyocaulus</taxon>
    </lineage>
</organism>
<name>A0A0D8XIU0_DICVI</name>
<dbReference type="GO" id="GO:0019843">
    <property type="term" value="F:rRNA binding"/>
    <property type="evidence" value="ECO:0007669"/>
    <property type="project" value="TreeGrafter"/>
</dbReference>
<protein>
    <recommendedName>
        <fullName evidence="3">KH domain protein</fullName>
    </recommendedName>
</protein>
<dbReference type="STRING" id="29172.A0A0D8XIU0"/>
<dbReference type="GO" id="GO:0005525">
    <property type="term" value="F:GTP binding"/>
    <property type="evidence" value="ECO:0007669"/>
    <property type="project" value="InterPro"/>
</dbReference>
<gene>
    <name evidence="1" type="ORF">DICVIV_11783</name>
</gene>
<reference evidence="1 2" key="1">
    <citation type="submission" date="2013-11" db="EMBL/GenBank/DDBJ databases">
        <title>Draft genome of the bovine lungworm Dictyocaulus viviparus.</title>
        <authorList>
            <person name="Mitreva M."/>
        </authorList>
    </citation>
    <scope>NUCLEOTIDE SEQUENCE [LARGE SCALE GENOMIC DNA]</scope>
    <source>
        <strain evidence="1 2">HannoverDv2000</strain>
    </source>
</reference>
<dbReference type="PANTHER" id="PTHR42698">
    <property type="entry name" value="GTPASE ERA"/>
    <property type="match status" value="1"/>
</dbReference>
<proteinExistence type="predicted"/>
<dbReference type="SUPFAM" id="SSF54814">
    <property type="entry name" value="Prokaryotic type KH domain (KH-domain type II)"/>
    <property type="match status" value="1"/>
</dbReference>
<keyword evidence="2" id="KW-1185">Reference proteome</keyword>
<evidence type="ECO:0000313" key="1">
    <source>
        <dbReference type="EMBL" id="KJH42231.1"/>
    </source>
</evidence>
<dbReference type="Proteomes" id="UP000053766">
    <property type="component" value="Unassembled WGS sequence"/>
</dbReference>
<dbReference type="OrthoDB" id="8954335at2759"/>
<dbReference type="EMBL" id="KN716692">
    <property type="protein sequence ID" value="KJH42231.1"/>
    <property type="molecule type" value="Genomic_DNA"/>
</dbReference>
<sequence>MLRSVNAKDLRSHDKENSVGYVQSSIVASTSNSQQRHPHTPQQICLDSVRAALLDTIPSYIAYSLRPKICEWNEDGEILQIVVEINCEKDRVGRVVLGNGGWRVTEIGRRVNDHMHNLFTRQFPYITKHKEYILAQLQHNV</sequence>
<dbReference type="PANTHER" id="PTHR42698:SF1">
    <property type="entry name" value="GTPASE ERA, MITOCHONDRIAL"/>
    <property type="match status" value="1"/>
</dbReference>
<evidence type="ECO:0008006" key="3">
    <source>
        <dbReference type="Google" id="ProtNLM"/>
    </source>
</evidence>
<reference evidence="2" key="2">
    <citation type="journal article" date="2016" name="Sci. Rep.">
        <title>Dictyocaulus viviparus genome, variome and transcriptome elucidate lungworm biology and support future intervention.</title>
        <authorList>
            <person name="McNulty S.N."/>
            <person name="Strube C."/>
            <person name="Rosa B.A."/>
            <person name="Martin J.C."/>
            <person name="Tyagi R."/>
            <person name="Choi Y.J."/>
            <person name="Wang Q."/>
            <person name="Hallsworth Pepin K."/>
            <person name="Zhang X."/>
            <person name="Ozersky P."/>
            <person name="Wilson R.K."/>
            <person name="Sternberg P.W."/>
            <person name="Gasser R.B."/>
            <person name="Mitreva M."/>
        </authorList>
    </citation>
    <scope>NUCLEOTIDE SEQUENCE [LARGE SCALE GENOMIC DNA]</scope>
    <source>
        <strain evidence="2">HannoverDv2000</strain>
    </source>
</reference>
<dbReference type="InterPro" id="IPR009019">
    <property type="entry name" value="KH_sf_prok-type"/>
</dbReference>
<evidence type="ECO:0000313" key="2">
    <source>
        <dbReference type="Proteomes" id="UP000053766"/>
    </source>
</evidence>
<dbReference type="GO" id="GO:0005759">
    <property type="term" value="C:mitochondrial matrix"/>
    <property type="evidence" value="ECO:0007669"/>
    <property type="project" value="TreeGrafter"/>
</dbReference>